<dbReference type="PANTHER" id="PTHR42648:SF11">
    <property type="entry name" value="TRANSPOSON TY4-P GAG-POL POLYPROTEIN"/>
    <property type="match status" value="1"/>
</dbReference>
<keyword evidence="1" id="KW-0540">Nuclease</keyword>
<keyword evidence="2" id="KW-0479">Metal-binding</keyword>
<dbReference type="GO" id="GO:0003964">
    <property type="term" value="F:RNA-directed DNA polymerase activity"/>
    <property type="evidence" value="ECO:0007669"/>
    <property type="project" value="UniProtKB-KW"/>
</dbReference>
<gene>
    <name evidence="11" type="primary">AlNc14C14G1629</name>
    <name evidence="11" type="ORF">ALNC14_018550</name>
</gene>
<feature type="domain" description="Retroviral polymerase SH3-like" evidence="10">
    <location>
        <begin position="68"/>
        <end position="125"/>
    </location>
</feature>
<evidence type="ECO:0000256" key="6">
    <source>
        <dbReference type="ARBA" id="ARBA00022908"/>
    </source>
</evidence>
<keyword evidence="9" id="KW-0233">DNA recombination</keyword>
<proteinExistence type="predicted"/>
<evidence type="ECO:0000259" key="10">
    <source>
        <dbReference type="Pfam" id="PF25597"/>
    </source>
</evidence>
<keyword evidence="8" id="KW-0548">Nucleotidyltransferase</keyword>
<protein>
    <submittedName>
        <fullName evidence="11">Putative polyprotein</fullName>
    </submittedName>
</protein>
<evidence type="ECO:0000313" key="11">
    <source>
        <dbReference type="EMBL" id="CCA15712.1"/>
    </source>
</evidence>
<keyword evidence="8" id="KW-0808">Transferase</keyword>
<reference evidence="11" key="1">
    <citation type="journal article" date="2011" name="PLoS Biol.">
        <title>Gene gain and loss during evolution of obligate parasitism in the white rust pathogen of Arabidopsis thaliana.</title>
        <authorList>
            <person name="Kemen E."/>
            <person name="Gardiner A."/>
            <person name="Schultz-Larsen T."/>
            <person name="Kemen A.C."/>
            <person name="Balmuth A.L."/>
            <person name="Robert-Seilaniantz A."/>
            <person name="Bailey K."/>
            <person name="Holub E."/>
            <person name="Studholme D.J."/>
            <person name="Maclean D."/>
            <person name="Jones J.D."/>
        </authorList>
    </citation>
    <scope>NUCLEOTIDE SEQUENCE</scope>
</reference>
<sequence>MIRTLTERARCMLSHMQLEEKWWAEVLNTAVYVTNRVPCAANEFKTPFEVCYGRKPSVAHFKVFGAQGYAHIDKSKRSKFDRKAYKCMFMGYFENIKGYRVWNLGAHRLETTRSAKFQELQHSKYVKVVCCDKSMDRINSMKNQHYEKDDMPLESQHNSDDAIEIDKEFNDQDADTAEDDSNMEINIEKGLFLGGDWMVLLAIQNSHHLGPITFPKVSRLI</sequence>
<keyword evidence="8" id="KW-0239">DNA-directed DNA polymerase</keyword>
<organism evidence="11">
    <name type="scientific">Albugo laibachii Nc14</name>
    <dbReference type="NCBI Taxonomy" id="890382"/>
    <lineage>
        <taxon>Eukaryota</taxon>
        <taxon>Sar</taxon>
        <taxon>Stramenopiles</taxon>
        <taxon>Oomycota</taxon>
        <taxon>Peronosporomycetes</taxon>
        <taxon>Albuginales</taxon>
        <taxon>Albuginaceae</taxon>
        <taxon>Albugo</taxon>
    </lineage>
</organism>
<evidence type="ECO:0000256" key="1">
    <source>
        <dbReference type="ARBA" id="ARBA00022722"/>
    </source>
</evidence>
<dbReference type="GO" id="GO:0004519">
    <property type="term" value="F:endonuclease activity"/>
    <property type="evidence" value="ECO:0007669"/>
    <property type="project" value="UniProtKB-KW"/>
</dbReference>
<dbReference type="InterPro" id="IPR039537">
    <property type="entry name" value="Retrotran_Ty1/copia-like"/>
</dbReference>
<dbReference type="EMBL" id="FR824059">
    <property type="protein sequence ID" value="CCA15712.1"/>
    <property type="molecule type" value="Genomic_DNA"/>
</dbReference>
<evidence type="ECO:0000256" key="5">
    <source>
        <dbReference type="ARBA" id="ARBA00022842"/>
    </source>
</evidence>
<keyword evidence="4" id="KW-0378">Hydrolase</keyword>
<dbReference type="Gene3D" id="3.30.420.10">
    <property type="entry name" value="Ribonuclease H-like superfamily/Ribonuclease H"/>
    <property type="match status" value="1"/>
</dbReference>
<keyword evidence="5" id="KW-0460">Magnesium</keyword>
<evidence type="ECO:0000256" key="9">
    <source>
        <dbReference type="ARBA" id="ARBA00023172"/>
    </source>
</evidence>
<dbReference type="HOGENOM" id="CLU_001650_15_1_1"/>
<evidence type="ECO:0000256" key="3">
    <source>
        <dbReference type="ARBA" id="ARBA00022759"/>
    </source>
</evidence>
<dbReference type="PANTHER" id="PTHR42648">
    <property type="entry name" value="TRANSPOSASE, PUTATIVE-RELATED"/>
    <property type="match status" value="1"/>
</dbReference>
<keyword evidence="7" id="KW-0695">RNA-directed DNA polymerase</keyword>
<evidence type="ECO:0000256" key="4">
    <source>
        <dbReference type="ARBA" id="ARBA00022801"/>
    </source>
</evidence>
<dbReference type="InterPro" id="IPR036397">
    <property type="entry name" value="RNaseH_sf"/>
</dbReference>
<evidence type="ECO:0000256" key="7">
    <source>
        <dbReference type="ARBA" id="ARBA00022918"/>
    </source>
</evidence>
<dbReference type="Pfam" id="PF25597">
    <property type="entry name" value="SH3_retrovirus"/>
    <property type="match status" value="1"/>
</dbReference>
<evidence type="ECO:0000256" key="8">
    <source>
        <dbReference type="ARBA" id="ARBA00022932"/>
    </source>
</evidence>
<dbReference type="GO" id="GO:0015074">
    <property type="term" value="P:DNA integration"/>
    <property type="evidence" value="ECO:0007669"/>
    <property type="project" value="UniProtKB-KW"/>
</dbReference>
<dbReference type="InterPro" id="IPR012337">
    <property type="entry name" value="RNaseH-like_sf"/>
</dbReference>
<reference evidence="11" key="2">
    <citation type="submission" date="2011-02" db="EMBL/GenBank/DDBJ databases">
        <authorList>
            <person name="MacLean D."/>
        </authorList>
    </citation>
    <scope>NUCLEOTIDE SEQUENCE</scope>
</reference>
<dbReference type="SUPFAM" id="SSF53098">
    <property type="entry name" value="Ribonuclease H-like"/>
    <property type="match status" value="1"/>
</dbReference>
<dbReference type="GO" id="GO:0003676">
    <property type="term" value="F:nucleic acid binding"/>
    <property type="evidence" value="ECO:0007669"/>
    <property type="project" value="InterPro"/>
</dbReference>
<keyword evidence="3" id="KW-0255">Endonuclease</keyword>
<keyword evidence="6" id="KW-0229">DNA integration</keyword>
<dbReference type="AlphaFoldDB" id="F0W3P2"/>
<evidence type="ECO:0000256" key="2">
    <source>
        <dbReference type="ARBA" id="ARBA00022723"/>
    </source>
</evidence>
<dbReference type="InterPro" id="IPR057670">
    <property type="entry name" value="SH3_retrovirus"/>
</dbReference>
<dbReference type="GO" id="GO:0003887">
    <property type="term" value="F:DNA-directed DNA polymerase activity"/>
    <property type="evidence" value="ECO:0007669"/>
    <property type="project" value="UniProtKB-KW"/>
</dbReference>
<dbReference type="GO" id="GO:0006310">
    <property type="term" value="P:DNA recombination"/>
    <property type="evidence" value="ECO:0007669"/>
    <property type="project" value="UniProtKB-KW"/>
</dbReference>
<dbReference type="GO" id="GO:0046872">
    <property type="term" value="F:metal ion binding"/>
    <property type="evidence" value="ECO:0007669"/>
    <property type="project" value="UniProtKB-KW"/>
</dbReference>
<dbReference type="GO" id="GO:0016787">
    <property type="term" value="F:hydrolase activity"/>
    <property type="evidence" value="ECO:0007669"/>
    <property type="project" value="UniProtKB-KW"/>
</dbReference>
<accession>F0W3P2</accession>
<name>F0W3P2_9STRA</name>